<proteinExistence type="predicted"/>
<keyword evidence="4" id="KW-1185">Reference proteome</keyword>
<evidence type="ECO:0000256" key="1">
    <source>
        <dbReference type="SAM" id="MobiDB-lite"/>
    </source>
</evidence>
<dbReference type="AlphaFoldDB" id="A0A4S2N274"/>
<dbReference type="EMBL" id="ML220114">
    <property type="protein sequence ID" value="TGZ83167.1"/>
    <property type="molecule type" value="Genomic_DNA"/>
</dbReference>
<reference evidence="3 4" key="1">
    <citation type="submission" date="2019-04" db="EMBL/GenBank/DDBJ databases">
        <title>Comparative genomics and transcriptomics to analyze fruiting body development in filamentous ascomycetes.</title>
        <authorList>
            <consortium name="DOE Joint Genome Institute"/>
            <person name="Lutkenhaus R."/>
            <person name="Traeger S."/>
            <person name="Breuer J."/>
            <person name="Kuo A."/>
            <person name="Lipzen A."/>
            <person name="Pangilinan J."/>
            <person name="Dilworth D."/>
            <person name="Sandor L."/>
            <person name="Poggeler S."/>
            <person name="Barry K."/>
            <person name="Grigoriev I.V."/>
            <person name="Nowrousian M."/>
        </authorList>
    </citation>
    <scope>NUCLEOTIDE SEQUENCE [LARGE SCALE GENOMIC DNA]</scope>
    <source>
        <strain evidence="3 4">CBS 389.68</strain>
    </source>
</reference>
<name>A0A4S2N274_9PEZI</name>
<dbReference type="OrthoDB" id="4502894at2759"/>
<feature type="transmembrane region" description="Helical" evidence="2">
    <location>
        <begin position="20"/>
        <end position="40"/>
    </location>
</feature>
<keyword evidence="2" id="KW-1133">Transmembrane helix</keyword>
<keyword evidence="2" id="KW-0812">Transmembrane</keyword>
<sequence>MTPTSVLWTTLHILLLPLQTLATIILFIISPLTLLIGLLFRGLIHVFITVPGQIMTQFESVYVYCGCAIIIGLLLGATTALISRILTDSLGTPTKDLDTTDSAASNIDEEAVPDVKQEAAEWSSGGYRDVILEEDEGEEEEERYRRRRDRGW</sequence>
<dbReference type="Proteomes" id="UP000298138">
    <property type="component" value="Unassembled WGS sequence"/>
</dbReference>
<organism evidence="3 4">
    <name type="scientific">Ascodesmis nigricans</name>
    <dbReference type="NCBI Taxonomy" id="341454"/>
    <lineage>
        <taxon>Eukaryota</taxon>
        <taxon>Fungi</taxon>
        <taxon>Dikarya</taxon>
        <taxon>Ascomycota</taxon>
        <taxon>Pezizomycotina</taxon>
        <taxon>Pezizomycetes</taxon>
        <taxon>Pezizales</taxon>
        <taxon>Ascodesmidaceae</taxon>
        <taxon>Ascodesmis</taxon>
    </lineage>
</organism>
<feature type="region of interest" description="Disordered" evidence="1">
    <location>
        <begin position="131"/>
        <end position="152"/>
    </location>
</feature>
<evidence type="ECO:0000313" key="3">
    <source>
        <dbReference type="EMBL" id="TGZ83167.1"/>
    </source>
</evidence>
<evidence type="ECO:0000256" key="2">
    <source>
        <dbReference type="SAM" id="Phobius"/>
    </source>
</evidence>
<protein>
    <submittedName>
        <fullName evidence="3">Uncharacterized protein</fullName>
    </submittedName>
</protein>
<dbReference type="InParanoid" id="A0A4S2N274"/>
<keyword evidence="2" id="KW-0472">Membrane</keyword>
<feature type="transmembrane region" description="Helical" evidence="2">
    <location>
        <begin position="61"/>
        <end position="82"/>
    </location>
</feature>
<evidence type="ECO:0000313" key="4">
    <source>
        <dbReference type="Proteomes" id="UP000298138"/>
    </source>
</evidence>
<gene>
    <name evidence="3" type="ORF">EX30DRAFT_339379</name>
</gene>
<feature type="compositionally biased region" description="Acidic residues" evidence="1">
    <location>
        <begin position="132"/>
        <end position="141"/>
    </location>
</feature>
<accession>A0A4S2N274</accession>